<dbReference type="Gene3D" id="3.40.50.450">
    <property type="match status" value="1"/>
</dbReference>
<dbReference type="AlphaFoldDB" id="S4XH75"/>
<dbReference type="HOGENOM" id="CLU_029601_2_1_11"/>
<dbReference type="Pfam" id="PF17782">
    <property type="entry name" value="WHD_DprA"/>
    <property type="match status" value="1"/>
</dbReference>
<comment type="similarity">
    <text evidence="1">Belongs to the DprA/Smf family.</text>
</comment>
<name>S4XH75_9CORY</name>
<feature type="domain" description="DprA winged helix" evidence="3">
    <location>
        <begin position="339"/>
        <end position="397"/>
    </location>
</feature>
<dbReference type="KEGG" id="cter:A606_06865"/>
<evidence type="ECO:0000313" key="4">
    <source>
        <dbReference type="EMBL" id="AGP31020.1"/>
    </source>
</evidence>
<dbReference type="Proteomes" id="UP000014809">
    <property type="component" value="Chromosome"/>
</dbReference>
<evidence type="ECO:0000259" key="2">
    <source>
        <dbReference type="Pfam" id="PF02481"/>
    </source>
</evidence>
<organism evidence="4 5">
    <name type="scientific">Corynebacterium terpenotabidum Y-11</name>
    <dbReference type="NCBI Taxonomy" id="1200352"/>
    <lineage>
        <taxon>Bacteria</taxon>
        <taxon>Bacillati</taxon>
        <taxon>Actinomycetota</taxon>
        <taxon>Actinomycetes</taxon>
        <taxon>Mycobacteriales</taxon>
        <taxon>Corynebacteriaceae</taxon>
        <taxon>Corynebacterium</taxon>
    </lineage>
</organism>
<dbReference type="InterPro" id="IPR057666">
    <property type="entry name" value="DrpA_SLOG"/>
</dbReference>
<dbReference type="Pfam" id="PF02481">
    <property type="entry name" value="DNA_processg_A"/>
    <property type="match status" value="1"/>
</dbReference>
<dbReference type="PANTHER" id="PTHR43022">
    <property type="entry name" value="PROTEIN SMF"/>
    <property type="match status" value="1"/>
</dbReference>
<keyword evidence="5" id="KW-1185">Reference proteome</keyword>
<dbReference type="EMBL" id="CP003696">
    <property type="protein sequence ID" value="AGP31020.1"/>
    <property type="molecule type" value="Genomic_DNA"/>
</dbReference>
<dbReference type="STRING" id="1200352.A606_06865"/>
<evidence type="ECO:0000313" key="5">
    <source>
        <dbReference type="Proteomes" id="UP000014809"/>
    </source>
</evidence>
<proteinExistence type="inferred from homology"/>
<dbReference type="InterPro" id="IPR041614">
    <property type="entry name" value="DprA_WH"/>
</dbReference>
<sequence>MSGTRDHTWAILRRLVEASTTEVVRHLWPDGDATAPAEVDRLVERMRSGDDTLPTGLLRAASARSAGVAEQAAVDLQWAADNGWRLLTPDSPEWPGPRWDDAFAPVGDLDPDAGGAAVPGSVRGAAARPFALWARGSVELAATVERSVALVGTRTSSAYGNRTTHRIAGDLAAAGYTVISGGAVGIDTAAHRGALDASGPTVAVAASGPGEIYPRTNAALFRRIAETGLVISEYPPLTSPARYRFLTRNRLVAALGRGTVLLAAGYRSGAVNTTNWADAMLRPVMVLPGPVDSAVYVGCHQKIRDGAGTLITSAAEIRELLEPVGAVDPEGQLGLDFAPSPVQQLSRDQLTVFDACGIGSDGTGHLDQIAVDTTLPMAAVVRIVSELEVAGMVRRAGDRWIKNDR</sequence>
<dbReference type="SUPFAM" id="SSF102405">
    <property type="entry name" value="MCP/YpsA-like"/>
    <property type="match status" value="1"/>
</dbReference>
<reference evidence="4 5" key="1">
    <citation type="submission" date="2012-06" db="EMBL/GenBank/DDBJ databases">
        <title>Complete genome sequence of Corynebacterium terpenotabidum Y-11 (=DSM 44721).</title>
        <authorList>
            <person name="Ruckert C."/>
            <person name="Albersmeier A."/>
            <person name="Al-Dilaimi A."/>
            <person name="Szczepanowski R."/>
            <person name="Kalinowski J."/>
        </authorList>
    </citation>
    <scope>NUCLEOTIDE SEQUENCE [LARGE SCALE GENOMIC DNA]</scope>
    <source>
        <strain evidence="4 5">Y-11</strain>
    </source>
</reference>
<dbReference type="eggNOG" id="COG0758">
    <property type="taxonomic scope" value="Bacteria"/>
</dbReference>
<dbReference type="OrthoDB" id="9785707at2"/>
<protein>
    <submittedName>
        <fullName evidence="4">Uncharacterized protein</fullName>
    </submittedName>
</protein>
<evidence type="ECO:0000259" key="3">
    <source>
        <dbReference type="Pfam" id="PF17782"/>
    </source>
</evidence>
<dbReference type="NCBIfam" id="TIGR00732">
    <property type="entry name" value="dprA"/>
    <property type="match status" value="1"/>
</dbReference>
<dbReference type="InterPro" id="IPR003488">
    <property type="entry name" value="DprA"/>
</dbReference>
<dbReference type="PATRIC" id="fig|1200352.3.peg.1401"/>
<feature type="domain" description="Smf/DprA SLOG" evidence="2">
    <location>
        <begin position="119"/>
        <end position="320"/>
    </location>
</feature>
<accession>S4XH75</accession>
<evidence type="ECO:0000256" key="1">
    <source>
        <dbReference type="ARBA" id="ARBA00006525"/>
    </source>
</evidence>
<gene>
    <name evidence="4" type="ORF">A606_06865</name>
</gene>
<dbReference type="GO" id="GO:0009294">
    <property type="term" value="P:DNA-mediated transformation"/>
    <property type="evidence" value="ECO:0007669"/>
    <property type="project" value="InterPro"/>
</dbReference>
<dbReference type="PANTHER" id="PTHR43022:SF1">
    <property type="entry name" value="PROTEIN SMF"/>
    <property type="match status" value="1"/>
</dbReference>
<dbReference type="RefSeq" id="WP_020441381.1">
    <property type="nucleotide sequence ID" value="NC_021663.1"/>
</dbReference>